<dbReference type="STRING" id="243159.AFE_0823"/>
<dbReference type="PaxDb" id="243159-AFE_0823"/>
<dbReference type="EMBL" id="CP001219">
    <property type="protein sequence ID" value="ACK77866.1"/>
    <property type="molecule type" value="Genomic_DNA"/>
</dbReference>
<proteinExistence type="predicted"/>
<dbReference type="AlphaFoldDB" id="B7J6N8"/>
<reference evidence="1 2" key="1">
    <citation type="journal article" date="2008" name="BMC Genomics">
        <title>Acidithiobacillus ferrooxidans metabolism: from genome sequence to industrial applications.</title>
        <authorList>
            <person name="Valdes J."/>
            <person name="Pedroso I."/>
            <person name="Quatrini R."/>
            <person name="Dodson R.J."/>
            <person name="Tettelin H."/>
            <person name="Blake R.II."/>
            <person name="Eisen J.A."/>
            <person name="Holmes D.S."/>
        </authorList>
    </citation>
    <scope>NUCLEOTIDE SEQUENCE [LARGE SCALE GENOMIC DNA]</scope>
    <source>
        <strain evidence="2">ATCC 23270 / DSM 14882 / CIP 104768 / NCIMB 8455</strain>
    </source>
</reference>
<accession>B7J6N8</accession>
<gene>
    <name evidence="1" type="ordered locus">AFE_0823</name>
</gene>
<keyword evidence="2" id="KW-1185">Reference proteome</keyword>
<dbReference type="KEGG" id="afr:AFE_0823"/>
<dbReference type="Proteomes" id="UP000001362">
    <property type="component" value="Chromosome"/>
</dbReference>
<evidence type="ECO:0000313" key="1">
    <source>
        <dbReference type="EMBL" id="ACK77866.1"/>
    </source>
</evidence>
<sequence length="90" mass="10349">MRMGYLAYLIEPAISSSKNRTARKVWMVATNRKGLRRRFHHWSARAFSPEKSPSLLTTKAIILKRMMTAMEPGELPVSQRHILASSHFLP</sequence>
<dbReference type="HOGENOM" id="CLU_2434145_0_0_6"/>
<protein>
    <submittedName>
        <fullName evidence="1">Uncharacterized protein</fullName>
    </submittedName>
</protein>
<organism evidence="1 2">
    <name type="scientific">Acidithiobacillus ferrooxidans (strain ATCC 23270 / DSM 14882 / CIP 104768 / NCIMB 8455)</name>
    <name type="common">Ferrobacillus ferrooxidans (strain ATCC 23270)</name>
    <dbReference type="NCBI Taxonomy" id="243159"/>
    <lineage>
        <taxon>Bacteria</taxon>
        <taxon>Pseudomonadati</taxon>
        <taxon>Pseudomonadota</taxon>
        <taxon>Acidithiobacillia</taxon>
        <taxon>Acidithiobacillales</taxon>
        <taxon>Acidithiobacillaceae</taxon>
        <taxon>Acidithiobacillus</taxon>
    </lineage>
</organism>
<evidence type="ECO:0000313" key="2">
    <source>
        <dbReference type="Proteomes" id="UP000001362"/>
    </source>
</evidence>
<name>B7J6N8_ACIF2</name>